<dbReference type="PANTHER" id="PTHR13390:SF0">
    <property type="entry name" value="LIPID DROPLET-ASSOCIATED HYDROLASE"/>
    <property type="match status" value="1"/>
</dbReference>
<evidence type="ECO:0000256" key="1">
    <source>
        <dbReference type="ARBA" id="ARBA00022801"/>
    </source>
</evidence>
<dbReference type="ESTHER" id="monbe-a9uy95">
    <property type="family name" value="LIDHydrolase"/>
</dbReference>
<proteinExistence type="predicted"/>
<evidence type="ECO:0000313" key="3">
    <source>
        <dbReference type="Proteomes" id="UP000001357"/>
    </source>
</evidence>
<dbReference type="KEGG" id="mbr:MONBRDRAFT_36861"/>
<dbReference type="PANTHER" id="PTHR13390">
    <property type="entry name" value="LIPASE"/>
    <property type="match status" value="1"/>
</dbReference>
<dbReference type="InParanoid" id="A9UY95"/>
<keyword evidence="1" id="KW-0378">Hydrolase</keyword>
<dbReference type="Proteomes" id="UP000001357">
    <property type="component" value="Unassembled WGS sequence"/>
</dbReference>
<dbReference type="GO" id="GO:0016298">
    <property type="term" value="F:lipase activity"/>
    <property type="evidence" value="ECO:0007669"/>
    <property type="project" value="InterPro"/>
</dbReference>
<organism evidence="2 3">
    <name type="scientific">Monosiga brevicollis</name>
    <name type="common">Choanoflagellate</name>
    <dbReference type="NCBI Taxonomy" id="81824"/>
    <lineage>
        <taxon>Eukaryota</taxon>
        <taxon>Choanoflagellata</taxon>
        <taxon>Craspedida</taxon>
        <taxon>Salpingoecidae</taxon>
        <taxon>Monosiga</taxon>
    </lineage>
</organism>
<protein>
    <submittedName>
        <fullName evidence="2">Uncharacterized protein</fullName>
    </submittedName>
</protein>
<dbReference type="AlphaFoldDB" id="A9UY95"/>
<dbReference type="GO" id="GO:0005811">
    <property type="term" value="C:lipid droplet"/>
    <property type="evidence" value="ECO:0000318"/>
    <property type="project" value="GO_Central"/>
</dbReference>
<dbReference type="InterPro" id="IPR019363">
    <property type="entry name" value="LDAH"/>
</dbReference>
<dbReference type="GeneID" id="5890459"/>
<gene>
    <name evidence="2" type="ORF">MONBRDRAFT_36861</name>
</gene>
<accession>A9UY95</accession>
<sequence>MAGWRVERVLGAPRFVPNLLLRGIYATVFGVLELAFWSANRLAGLVSRSSIPNVDAAMDWSDLQTLRLPLSRPFLAADVLTINGPPSRDGQLTHVIFPGNPAHDQELFNLPSSDRQPAIGTTPRGQQLYPILRYGRRWVVQVAELLGRLPTAWQWTLSQKVMGHDVCTVLLLHSCHARACLLHRLIVNLMLAVAHDTNASQTGLDMVAAALSLMPAKVGGNCLYMGYTEMEGLRDFDLSLTKPVEESLTWYFAQTDGWVTTSHVQDIEEACPASTIMHDTLVGRLE</sequence>
<dbReference type="RefSeq" id="XP_001745406.1">
    <property type="nucleotide sequence ID" value="XM_001745354.1"/>
</dbReference>
<dbReference type="GO" id="GO:0019915">
    <property type="term" value="P:lipid storage"/>
    <property type="evidence" value="ECO:0000318"/>
    <property type="project" value="GO_Central"/>
</dbReference>
<evidence type="ECO:0000313" key="2">
    <source>
        <dbReference type="EMBL" id="EDQ89984.1"/>
    </source>
</evidence>
<name>A9UY95_MONBE</name>
<dbReference type="Pfam" id="PF10230">
    <property type="entry name" value="LIDHydrolase"/>
    <property type="match status" value="1"/>
</dbReference>
<keyword evidence="3" id="KW-1185">Reference proteome</keyword>
<reference evidence="2 3" key="1">
    <citation type="journal article" date="2008" name="Nature">
        <title>The genome of the choanoflagellate Monosiga brevicollis and the origin of metazoans.</title>
        <authorList>
            <consortium name="JGI Sequencing"/>
            <person name="King N."/>
            <person name="Westbrook M.J."/>
            <person name="Young S.L."/>
            <person name="Kuo A."/>
            <person name="Abedin M."/>
            <person name="Chapman J."/>
            <person name="Fairclough S."/>
            <person name="Hellsten U."/>
            <person name="Isogai Y."/>
            <person name="Letunic I."/>
            <person name="Marr M."/>
            <person name="Pincus D."/>
            <person name="Putnam N."/>
            <person name="Rokas A."/>
            <person name="Wright K.J."/>
            <person name="Zuzow R."/>
            <person name="Dirks W."/>
            <person name="Good M."/>
            <person name="Goodstein D."/>
            <person name="Lemons D."/>
            <person name="Li W."/>
            <person name="Lyons J.B."/>
            <person name="Morris A."/>
            <person name="Nichols S."/>
            <person name="Richter D.J."/>
            <person name="Salamov A."/>
            <person name="Bork P."/>
            <person name="Lim W.A."/>
            <person name="Manning G."/>
            <person name="Miller W.T."/>
            <person name="McGinnis W."/>
            <person name="Shapiro H."/>
            <person name="Tjian R."/>
            <person name="Grigoriev I.V."/>
            <person name="Rokhsar D."/>
        </authorList>
    </citation>
    <scope>NUCLEOTIDE SEQUENCE [LARGE SCALE GENOMIC DNA]</scope>
    <source>
        <strain evidence="3">MX1 / ATCC 50154</strain>
    </source>
</reference>
<dbReference type="EMBL" id="CH991549">
    <property type="protein sequence ID" value="EDQ89984.1"/>
    <property type="molecule type" value="Genomic_DNA"/>
</dbReference>